<evidence type="ECO:0000256" key="9">
    <source>
        <dbReference type="ARBA" id="ARBA00047351"/>
    </source>
</evidence>
<keyword evidence="13" id="KW-1185">Reference proteome</keyword>
<reference evidence="12 13" key="1">
    <citation type="submission" date="2021-02" db="EMBL/GenBank/DDBJ databases">
        <title>Complete genome of Desulfoluna sp. strain ASN36.</title>
        <authorList>
            <person name="Takahashi A."/>
            <person name="Kojima H."/>
            <person name="Fukui M."/>
        </authorList>
    </citation>
    <scope>NUCLEOTIDE SEQUENCE [LARGE SCALE GENOMIC DNA]</scope>
    <source>
        <strain evidence="12 13">ASN36</strain>
    </source>
</reference>
<evidence type="ECO:0000256" key="2">
    <source>
        <dbReference type="ARBA" id="ARBA00012259"/>
    </source>
</evidence>
<feature type="domain" description="Orn/DAP/Arg decarboxylase 2 C-terminal" evidence="11">
    <location>
        <begin position="132"/>
        <end position="337"/>
    </location>
</feature>
<gene>
    <name evidence="12" type="ORF">DSLASN_30030</name>
</gene>
<dbReference type="Gene3D" id="2.40.37.10">
    <property type="entry name" value="Lyase, Ornithine Decarboxylase, Chain A, domain 1"/>
    <property type="match status" value="1"/>
</dbReference>
<comment type="cofactor">
    <cofactor evidence="1">
        <name>pyridoxal 5'-phosphate</name>
        <dbReference type="ChEBI" id="CHEBI:597326"/>
    </cofactor>
</comment>
<evidence type="ECO:0000256" key="6">
    <source>
        <dbReference type="ARBA" id="ARBA00023066"/>
    </source>
</evidence>
<evidence type="ECO:0000259" key="11">
    <source>
        <dbReference type="Pfam" id="PF00278"/>
    </source>
</evidence>
<evidence type="ECO:0000256" key="4">
    <source>
        <dbReference type="ARBA" id="ARBA00022793"/>
    </source>
</evidence>
<dbReference type="InterPro" id="IPR009006">
    <property type="entry name" value="Ala_racemase/Decarboxylase_C"/>
</dbReference>
<dbReference type="Gene3D" id="3.20.20.10">
    <property type="entry name" value="Alanine racemase"/>
    <property type="match status" value="1"/>
</dbReference>
<comment type="catalytic activity">
    <reaction evidence="10">
        <text>carboxynorspermidine + H(+) = norspermidine + CO2</text>
        <dbReference type="Rhea" id="RHEA:34099"/>
        <dbReference type="ChEBI" id="CHEBI:15378"/>
        <dbReference type="ChEBI" id="CHEBI:16526"/>
        <dbReference type="ChEBI" id="CHEBI:57920"/>
        <dbReference type="ChEBI" id="CHEBI:65070"/>
        <dbReference type="EC" id="4.1.1.96"/>
    </reaction>
</comment>
<sequence>MIDFQVSAVTTPSFVVDERLIARNLEVLARVKQETGCRILLALKGFSMSSTFPLIREVLDGTCASSVNEAMLGHERFGGEVHAFAAAFSKKDVKTFCDMCDHLVFNSFSLWERFKDQVAAHPRQVSCGIRVNPEKSMGATPIYDPCSPGSRLGVRREAFREDLLDGIDGLHFHALCEQDSTELEPVLMAFEEKFGEFFPKLTWVNFGGGHHISREDYDVEFLIRLINAFQARHPHLTIYLEPGEAIALNTGFLVAEVLDVTSASDMATAILDTSASCHMPDVLEMPYRPFILGSGKKGEKGHTYRLGGLTCLAGDIIGEYSFDAPLAVGDRLVFTDMAIYSMVKTNTFNGIGLPSIYRIDRQGTLHLERTFGYEDFAHRLA</sequence>
<dbReference type="RefSeq" id="WP_236888801.1">
    <property type="nucleotide sequence ID" value="NZ_AP024488.1"/>
</dbReference>
<comment type="catalytic activity">
    <reaction evidence="9">
        <text>carboxyspermidine + H(+) = spermidine + CO2</text>
        <dbReference type="Rhea" id="RHEA:34095"/>
        <dbReference type="ChEBI" id="CHEBI:15378"/>
        <dbReference type="ChEBI" id="CHEBI:16526"/>
        <dbReference type="ChEBI" id="CHEBI:57834"/>
        <dbReference type="ChEBI" id="CHEBI:65072"/>
        <dbReference type="EC" id="4.1.1.96"/>
    </reaction>
</comment>
<dbReference type="EC" id="4.1.1.96" evidence="2"/>
<comment type="similarity">
    <text evidence="8">Belongs to the Orn/Lys/Arg decarboxylase class-II family. NspC subfamily.</text>
</comment>
<evidence type="ECO:0000256" key="10">
    <source>
        <dbReference type="ARBA" id="ARBA00047389"/>
    </source>
</evidence>
<dbReference type="InterPro" id="IPR029066">
    <property type="entry name" value="PLP-binding_barrel"/>
</dbReference>
<evidence type="ECO:0000313" key="13">
    <source>
        <dbReference type="Proteomes" id="UP001320148"/>
    </source>
</evidence>
<name>A0ABM7PJN7_9BACT</name>
<evidence type="ECO:0000256" key="7">
    <source>
        <dbReference type="ARBA" id="ARBA00023239"/>
    </source>
</evidence>
<dbReference type="PIRSF" id="PIRSF038941">
    <property type="entry name" value="NspC"/>
    <property type="match status" value="1"/>
</dbReference>
<evidence type="ECO:0000256" key="5">
    <source>
        <dbReference type="ARBA" id="ARBA00022898"/>
    </source>
</evidence>
<evidence type="ECO:0000256" key="3">
    <source>
        <dbReference type="ARBA" id="ARBA00013633"/>
    </source>
</evidence>
<dbReference type="Proteomes" id="UP001320148">
    <property type="component" value="Chromosome"/>
</dbReference>
<evidence type="ECO:0000256" key="1">
    <source>
        <dbReference type="ARBA" id="ARBA00001933"/>
    </source>
</evidence>
<dbReference type="EMBL" id="AP024488">
    <property type="protein sequence ID" value="BCS97371.1"/>
    <property type="molecule type" value="Genomic_DNA"/>
</dbReference>
<dbReference type="NCBIfam" id="TIGR01047">
    <property type="entry name" value="nspC"/>
    <property type="match status" value="1"/>
</dbReference>
<dbReference type="PANTHER" id="PTHR43727">
    <property type="entry name" value="DIAMINOPIMELATE DECARBOXYLASE"/>
    <property type="match status" value="1"/>
</dbReference>
<dbReference type="SUPFAM" id="SSF51419">
    <property type="entry name" value="PLP-binding barrel"/>
    <property type="match status" value="1"/>
</dbReference>
<protein>
    <recommendedName>
        <fullName evidence="3">Carboxynorspermidine/carboxyspermidine decarboxylase</fullName>
        <ecNumber evidence="2">4.1.1.96</ecNumber>
    </recommendedName>
</protein>
<dbReference type="PANTHER" id="PTHR43727:SF1">
    <property type="entry name" value="CARBOXYNORSPERMIDINE_CARBOXYSPERMIDINE DECARBOXYLASE"/>
    <property type="match status" value="1"/>
</dbReference>
<keyword evidence="6" id="KW-0745">Spermidine biosynthesis</keyword>
<accession>A0ABM7PJN7</accession>
<organism evidence="12 13">
    <name type="scientific">Desulfoluna limicola</name>
    <dbReference type="NCBI Taxonomy" id="2810562"/>
    <lineage>
        <taxon>Bacteria</taxon>
        <taxon>Pseudomonadati</taxon>
        <taxon>Thermodesulfobacteriota</taxon>
        <taxon>Desulfobacteria</taxon>
        <taxon>Desulfobacterales</taxon>
        <taxon>Desulfolunaceae</taxon>
        <taxon>Desulfoluna</taxon>
    </lineage>
</organism>
<dbReference type="SUPFAM" id="SSF50621">
    <property type="entry name" value="Alanine racemase C-terminal domain-like"/>
    <property type="match status" value="1"/>
</dbReference>
<dbReference type="InterPro" id="IPR005730">
    <property type="entry name" value="Nsp_de-COase"/>
</dbReference>
<evidence type="ECO:0000313" key="12">
    <source>
        <dbReference type="EMBL" id="BCS97371.1"/>
    </source>
</evidence>
<keyword evidence="7" id="KW-0456">Lyase</keyword>
<proteinExistence type="inferred from homology"/>
<dbReference type="InterPro" id="IPR022643">
    <property type="entry name" value="De-COase2_C"/>
</dbReference>
<keyword evidence="4" id="KW-0210">Decarboxylase</keyword>
<dbReference type="Pfam" id="PF00278">
    <property type="entry name" value="Orn_DAP_Arg_deC"/>
    <property type="match status" value="1"/>
</dbReference>
<evidence type="ECO:0000256" key="8">
    <source>
        <dbReference type="ARBA" id="ARBA00025802"/>
    </source>
</evidence>
<dbReference type="CDD" id="cd06829">
    <property type="entry name" value="PLPDE_III_CANSDC"/>
    <property type="match status" value="1"/>
</dbReference>
<keyword evidence="5" id="KW-0663">Pyridoxal phosphate</keyword>